<evidence type="ECO:0000313" key="2">
    <source>
        <dbReference type="Proteomes" id="UP000749471"/>
    </source>
</evidence>
<keyword evidence="2" id="KW-1185">Reference proteome</keyword>
<reference evidence="1 2" key="1">
    <citation type="submission" date="2021-06" db="EMBL/GenBank/DDBJ databases">
        <authorList>
            <person name="Sun Q."/>
            <person name="Li D."/>
        </authorList>
    </citation>
    <scope>NUCLEOTIDE SEQUENCE [LARGE SCALE GENOMIC DNA]</scope>
    <source>
        <strain evidence="1 2">MSJ-40</strain>
    </source>
</reference>
<sequence>MEYSNEYLKSMLTKHNIKPSTIRIKVLDYMLNNRIHPTVEDIYKELINEIPTLSKTSIYNTLDIFIKNKLVYPLSTGEKELRYDIDTCCHGHFICEECKEVYDFHLPDDFINDLNLEEYHIKSKNINLYGICKKCIEKNKGV</sequence>
<dbReference type="Pfam" id="PF01475">
    <property type="entry name" value="FUR"/>
    <property type="match status" value="1"/>
</dbReference>
<organism evidence="1 2">
    <name type="scientific">Tissierella simiarum</name>
    <dbReference type="NCBI Taxonomy" id="2841534"/>
    <lineage>
        <taxon>Bacteria</taxon>
        <taxon>Bacillati</taxon>
        <taxon>Bacillota</taxon>
        <taxon>Tissierellia</taxon>
        <taxon>Tissierellales</taxon>
        <taxon>Tissierellaceae</taxon>
        <taxon>Tissierella</taxon>
    </lineage>
</organism>
<dbReference type="RefSeq" id="WP_216515956.1">
    <property type="nucleotide sequence ID" value="NZ_JAHLPM010000001.1"/>
</dbReference>
<dbReference type="Proteomes" id="UP000749471">
    <property type="component" value="Unassembled WGS sequence"/>
</dbReference>
<dbReference type="PANTHER" id="PTHR33202">
    <property type="entry name" value="ZINC UPTAKE REGULATION PROTEIN"/>
    <property type="match status" value="1"/>
</dbReference>
<protein>
    <submittedName>
        <fullName evidence="1">Transcriptional repressor</fullName>
    </submittedName>
</protein>
<gene>
    <name evidence="1" type="ORF">KQI42_01255</name>
</gene>
<dbReference type="EMBL" id="JAHLPM010000001">
    <property type="protein sequence ID" value="MBU5436612.1"/>
    <property type="molecule type" value="Genomic_DNA"/>
</dbReference>
<dbReference type="InterPro" id="IPR002481">
    <property type="entry name" value="FUR"/>
</dbReference>
<proteinExistence type="predicted"/>
<accession>A0ABS6E141</accession>
<evidence type="ECO:0000313" key="1">
    <source>
        <dbReference type="EMBL" id="MBU5436612.1"/>
    </source>
</evidence>
<name>A0ABS6E141_9FIRM</name>
<dbReference type="CDD" id="cd07153">
    <property type="entry name" value="Fur_like"/>
    <property type="match status" value="1"/>
</dbReference>
<dbReference type="PANTHER" id="PTHR33202:SF8">
    <property type="entry name" value="PEROXIDE-RESPONSIVE REPRESSOR PERR"/>
    <property type="match status" value="1"/>
</dbReference>
<comment type="caution">
    <text evidence="1">The sequence shown here is derived from an EMBL/GenBank/DDBJ whole genome shotgun (WGS) entry which is preliminary data.</text>
</comment>